<dbReference type="Proteomes" id="UP000623129">
    <property type="component" value="Unassembled WGS sequence"/>
</dbReference>
<dbReference type="NCBIfam" id="TIGR01557">
    <property type="entry name" value="myb_SHAQKYF"/>
    <property type="match status" value="1"/>
</dbReference>
<feature type="domain" description="HTH myb-type" evidence="7">
    <location>
        <begin position="144"/>
        <end position="203"/>
    </location>
</feature>
<feature type="region of interest" description="Disordered" evidence="6">
    <location>
        <begin position="115"/>
        <end position="150"/>
    </location>
</feature>
<keyword evidence="4" id="KW-0804">Transcription</keyword>
<dbReference type="GO" id="GO:0005634">
    <property type="term" value="C:nucleus"/>
    <property type="evidence" value="ECO:0007669"/>
    <property type="project" value="UniProtKB-SubCell"/>
</dbReference>
<gene>
    <name evidence="8" type="ORF">FCM35_KLT02177</name>
</gene>
<evidence type="ECO:0000256" key="1">
    <source>
        <dbReference type="ARBA" id="ARBA00004123"/>
    </source>
</evidence>
<evidence type="ECO:0000313" key="8">
    <source>
        <dbReference type="EMBL" id="KAF3332600.1"/>
    </source>
</evidence>
<dbReference type="EMBL" id="SWLB01000011">
    <property type="protein sequence ID" value="KAF3332600.1"/>
    <property type="molecule type" value="Genomic_DNA"/>
</dbReference>
<dbReference type="Pfam" id="PF00249">
    <property type="entry name" value="Myb_DNA-binding"/>
    <property type="match status" value="1"/>
</dbReference>
<dbReference type="PANTHER" id="PTHR31312">
    <property type="entry name" value="TRANSCRIPTION ACTIVATOR GLK1"/>
    <property type="match status" value="1"/>
</dbReference>
<protein>
    <submittedName>
        <fullName evidence="8">Putative transcription factor GLK1 isoform X1</fullName>
    </submittedName>
</protein>
<comment type="caution">
    <text evidence="8">The sequence shown here is derived from an EMBL/GenBank/DDBJ whole genome shotgun (WGS) entry which is preliminary data.</text>
</comment>
<organism evidence="8 9">
    <name type="scientific">Carex littledalei</name>
    <dbReference type="NCBI Taxonomy" id="544730"/>
    <lineage>
        <taxon>Eukaryota</taxon>
        <taxon>Viridiplantae</taxon>
        <taxon>Streptophyta</taxon>
        <taxon>Embryophyta</taxon>
        <taxon>Tracheophyta</taxon>
        <taxon>Spermatophyta</taxon>
        <taxon>Magnoliopsida</taxon>
        <taxon>Liliopsida</taxon>
        <taxon>Poales</taxon>
        <taxon>Cyperaceae</taxon>
        <taxon>Cyperoideae</taxon>
        <taxon>Cariceae</taxon>
        <taxon>Carex</taxon>
        <taxon>Carex subgen. Euthyceras</taxon>
    </lineage>
</organism>
<proteinExistence type="predicted"/>
<feature type="compositionally biased region" description="Low complexity" evidence="6">
    <location>
        <begin position="122"/>
        <end position="142"/>
    </location>
</feature>
<evidence type="ECO:0000256" key="2">
    <source>
        <dbReference type="ARBA" id="ARBA00023015"/>
    </source>
</evidence>
<dbReference type="GO" id="GO:0045893">
    <property type="term" value="P:positive regulation of DNA-templated transcription"/>
    <property type="evidence" value="ECO:0007669"/>
    <property type="project" value="InterPro"/>
</dbReference>
<evidence type="ECO:0000256" key="5">
    <source>
        <dbReference type="ARBA" id="ARBA00023242"/>
    </source>
</evidence>
<dbReference type="InterPro" id="IPR017930">
    <property type="entry name" value="Myb_dom"/>
</dbReference>
<sequence length="404" mass="44484">MLAVSSLPCTTDESRQVEAQPSCFMDDFDFTIDGDLLDDIDFSDIFQKFDDESLPDLEVDPADILAEFSVDREETTLVDCYEETILVTNEESCNKANENNVDLIDIVKDDDVACHAGDDKSSSSSSGEAESKQKSGGAAKSSQGKKKAKVDWTPELHRRFVQAVEQLGVDKAVPSRILELMGIDSLTRHNIASHLQKYRSHRKHLLAREAEATNWSQRRQIYAAAGCGAKRVINTWFPPTVVFPPPPMQPYRPLHVWGHPSVDPPMVPMWQAPQSPTPTWPPHPPIPQAANPPFWPHYPRGQPHAVTQGSPCVAVPRFHAPMVPSVMAHPMYRPIPPPASASKSTSPQVPDSAHPSKDSIDAVIGDVLDKPWLPLPLGLKAPSTESVMVELQRQGISKVPPSNC</sequence>
<dbReference type="GO" id="GO:0003700">
    <property type="term" value="F:DNA-binding transcription factor activity"/>
    <property type="evidence" value="ECO:0007669"/>
    <property type="project" value="InterPro"/>
</dbReference>
<dbReference type="PANTHER" id="PTHR31312:SF1">
    <property type="entry name" value="TRANSCRIPTION ACTIVATOR GLK1"/>
    <property type="match status" value="1"/>
</dbReference>
<dbReference type="InterPro" id="IPR044825">
    <property type="entry name" value="GLK1/2-like"/>
</dbReference>
<evidence type="ECO:0000259" key="7">
    <source>
        <dbReference type="PROSITE" id="PS51294"/>
    </source>
</evidence>
<dbReference type="InterPro" id="IPR009057">
    <property type="entry name" value="Homeodomain-like_sf"/>
</dbReference>
<keyword evidence="2" id="KW-0805">Transcription regulation</keyword>
<comment type="subcellular location">
    <subcellularLocation>
        <location evidence="1">Nucleus</location>
    </subcellularLocation>
</comment>
<dbReference type="OrthoDB" id="60033at2759"/>
<dbReference type="SUPFAM" id="SSF46689">
    <property type="entry name" value="Homeodomain-like"/>
    <property type="match status" value="1"/>
</dbReference>
<dbReference type="PROSITE" id="PS51294">
    <property type="entry name" value="HTH_MYB"/>
    <property type="match status" value="1"/>
</dbReference>
<evidence type="ECO:0000256" key="6">
    <source>
        <dbReference type="SAM" id="MobiDB-lite"/>
    </source>
</evidence>
<evidence type="ECO:0000313" key="9">
    <source>
        <dbReference type="Proteomes" id="UP000623129"/>
    </source>
</evidence>
<feature type="region of interest" description="Disordered" evidence="6">
    <location>
        <begin position="334"/>
        <end position="358"/>
    </location>
</feature>
<dbReference type="AlphaFoldDB" id="A0A833QSL0"/>
<dbReference type="InterPro" id="IPR006447">
    <property type="entry name" value="Myb_dom_plants"/>
</dbReference>
<name>A0A833QSL0_9POAL</name>
<accession>A0A833QSL0</accession>
<reference evidence="8" key="1">
    <citation type="submission" date="2020-01" db="EMBL/GenBank/DDBJ databases">
        <title>Genome sequence of Kobresia littledalei, the first chromosome-level genome in the family Cyperaceae.</title>
        <authorList>
            <person name="Qu G."/>
        </authorList>
    </citation>
    <scope>NUCLEOTIDE SEQUENCE</scope>
    <source>
        <strain evidence="8">C.B.Clarke</strain>
        <tissue evidence="8">Leaf</tissue>
    </source>
</reference>
<evidence type="ECO:0000256" key="3">
    <source>
        <dbReference type="ARBA" id="ARBA00023125"/>
    </source>
</evidence>
<keyword evidence="3" id="KW-0238">DNA-binding</keyword>
<keyword evidence="9" id="KW-1185">Reference proteome</keyword>
<dbReference type="FunFam" id="1.10.10.60:FF:000007">
    <property type="entry name" value="Two-component response regulator"/>
    <property type="match status" value="1"/>
</dbReference>
<dbReference type="GO" id="GO:0000976">
    <property type="term" value="F:transcription cis-regulatory region binding"/>
    <property type="evidence" value="ECO:0007669"/>
    <property type="project" value="TreeGrafter"/>
</dbReference>
<dbReference type="Gene3D" id="1.10.10.60">
    <property type="entry name" value="Homeodomain-like"/>
    <property type="match status" value="1"/>
</dbReference>
<dbReference type="InterPro" id="IPR001005">
    <property type="entry name" value="SANT/Myb"/>
</dbReference>
<keyword evidence="5" id="KW-0539">Nucleus</keyword>
<evidence type="ECO:0000256" key="4">
    <source>
        <dbReference type="ARBA" id="ARBA00023163"/>
    </source>
</evidence>